<keyword evidence="3" id="KW-1185">Reference proteome</keyword>
<gene>
    <name evidence="2" type="ORF">Q428_12365</name>
</gene>
<dbReference type="STRING" id="1403537.Q428_12365"/>
<dbReference type="Gene3D" id="3.40.1440.10">
    <property type="entry name" value="GIY-YIG endonuclease"/>
    <property type="match status" value="1"/>
</dbReference>
<dbReference type="PROSITE" id="PS50164">
    <property type="entry name" value="GIY_YIG"/>
    <property type="match status" value="1"/>
</dbReference>
<sequence>MGLFDTLKSIAKSKELVCITLKEATKIAPNSMGCYKIYCNGLKYVGKAEDGIRKRFVQYYNGTTAHYSSAKKIYENRDNITVSWVVLQSREQCREVEAKWIRDLKPEWNKQSGWGD</sequence>
<comment type="caution">
    <text evidence="2">The sequence shown here is derived from an EMBL/GenBank/DDBJ whole genome shotgun (WGS) entry which is preliminary data.</text>
</comment>
<dbReference type="InterPro" id="IPR035901">
    <property type="entry name" value="GIY-YIG_endonuc_sf"/>
</dbReference>
<feature type="domain" description="GIY-YIG" evidence="1">
    <location>
        <begin position="30"/>
        <end position="110"/>
    </location>
</feature>
<evidence type="ECO:0000313" key="3">
    <source>
        <dbReference type="Proteomes" id="UP000019681"/>
    </source>
</evidence>
<protein>
    <recommendedName>
        <fullName evidence="1">GIY-YIG domain-containing protein</fullName>
    </recommendedName>
</protein>
<evidence type="ECO:0000313" key="2">
    <source>
        <dbReference type="EMBL" id="EYE87624.1"/>
    </source>
</evidence>
<proteinExistence type="predicted"/>
<dbReference type="Proteomes" id="UP000019681">
    <property type="component" value="Unassembled WGS sequence"/>
</dbReference>
<accession>A0A017RT54</accession>
<dbReference type="OrthoDB" id="2068091at2"/>
<dbReference type="InterPro" id="IPR000305">
    <property type="entry name" value="GIY-YIG_endonuc"/>
</dbReference>
<organism evidence="2 3">
    <name type="scientific">Fervidicella metallireducens AeB</name>
    <dbReference type="NCBI Taxonomy" id="1403537"/>
    <lineage>
        <taxon>Bacteria</taxon>
        <taxon>Bacillati</taxon>
        <taxon>Bacillota</taxon>
        <taxon>Clostridia</taxon>
        <taxon>Eubacteriales</taxon>
        <taxon>Clostridiaceae</taxon>
        <taxon>Fervidicella</taxon>
    </lineage>
</organism>
<dbReference type="SUPFAM" id="SSF82771">
    <property type="entry name" value="GIY-YIG endonuclease"/>
    <property type="match status" value="1"/>
</dbReference>
<name>A0A017RT54_9CLOT</name>
<dbReference type="EMBL" id="AZQP01000045">
    <property type="protein sequence ID" value="EYE87624.1"/>
    <property type="molecule type" value="Genomic_DNA"/>
</dbReference>
<dbReference type="RefSeq" id="WP_035381167.1">
    <property type="nucleotide sequence ID" value="NZ_AZQP01000045.1"/>
</dbReference>
<evidence type="ECO:0000259" key="1">
    <source>
        <dbReference type="PROSITE" id="PS50164"/>
    </source>
</evidence>
<dbReference type="AlphaFoldDB" id="A0A017RT54"/>
<reference evidence="2 3" key="1">
    <citation type="journal article" date="2014" name="Genome Announc.">
        <title>Draft Genome Sequence of Fervidicella metallireducens Strain AeBT, an Iron-Reducing Thermoanaerobe from the Great Artesian Basin.</title>
        <authorList>
            <person name="Patel B.K."/>
        </authorList>
    </citation>
    <scope>NUCLEOTIDE SEQUENCE [LARGE SCALE GENOMIC DNA]</scope>
    <source>
        <strain evidence="2 3">AeB</strain>
    </source>
</reference>
<dbReference type="Pfam" id="PF01541">
    <property type="entry name" value="GIY-YIG"/>
    <property type="match status" value="1"/>
</dbReference>